<comment type="caution">
    <text evidence="2">The sequence shown here is derived from an EMBL/GenBank/DDBJ whole genome shotgun (WGS) entry which is preliminary data.</text>
</comment>
<evidence type="ECO:0000256" key="1">
    <source>
        <dbReference type="SAM" id="Phobius"/>
    </source>
</evidence>
<gene>
    <name evidence="2" type="ORF">GHA_03475</name>
</gene>
<reference evidence="2" key="1">
    <citation type="submission" date="2020-05" db="EMBL/GenBank/DDBJ databases">
        <authorList>
            <person name="Delgado-Blas J."/>
        </authorList>
    </citation>
    <scope>NUCLEOTIDE SEQUENCE</scope>
    <source>
        <strain evidence="2">BB1468</strain>
    </source>
</reference>
<name>A0ABM8MN54_9ENTR</name>
<evidence type="ECO:0000313" key="2">
    <source>
        <dbReference type="EMBL" id="CAB5588844.1"/>
    </source>
</evidence>
<sequence>MSFPAEFMYATTVIPGCDAALLWRINFPLKILSALALILSIKGNALFYVRITKNRLILPYIKER</sequence>
<evidence type="ECO:0000313" key="3">
    <source>
        <dbReference type="Proteomes" id="UP000835792"/>
    </source>
</evidence>
<protein>
    <submittedName>
        <fullName evidence="2">Uncharacterized protein</fullName>
    </submittedName>
</protein>
<organism evidence="2 3">
    <name type="scientific">Citrobacter youngae</name>
    <dbReference type="NCBI Taxonomy" id="133448"/>
    <lineage>
        <taxon>Bacteria</taxon>
        <taxon>Pseudomonadati</taxon>
        <taxon>Pseudomonadota</taxon>
        <taxon>Gammaproteobacteria</taxon>
        <taxon>Enterobacterales</taxon>
        <taxon>Enterobacteriaceae</taxon>
        <taxon>Citrobacter</taxon>
        <taxon>Citrobacter freundii complex</taxon>
    </lineage>
</organism>
<accession>A0ABM8MN54</accession>
<proteinExistence type="predicted"/>
<dbReference type="Proteomes" id="UP000835792">
    <property type="component" value="Unassembled WGS sequence"/>
</dbReference>
<keyword evidence="1" id="KW-0812">Transmembrane</keyword>
<dbReference type="EMBL" id="CAHPRB010000012">
    <property type="protein sequence ID" value="CAB5588844.1"/>
    <property type="molecule type" value="Genomic_DNA"/>
</dbReference>
<keyword evidence="1" id="KW-0472">Membrane</keyword>
<feature type="transmembrane region" description="Helical" evidence="1">
    <location>
        <begin position="31"/>
        <end position="49"/>
    </location>
</feature>
<keyword evidence="3" id="KW-1185">Reference proteome</keyword>
<keyword evidence="1" id="KW-1133">Transmembrane helix</keyword>